<protein>
    <submittedName>
        <fullName evidence="3">DUF2059 domain-containing protein</fullName>
    </submittedName>
</protein>
<evidence type="ECO:0000313" key="4">
    <source>
        <dbReference type="Proteomes" id="UP001159075"/>
    </source>
</evidence>
<dbReference type="Pfam" id="PF09832">
    <property type="entry name" value="DUF2059"/>
    <property type="match status" value="1"/>
</dbReference>
<keyword evidence="1" id="KW-0732">Signal</keyword>
<proteinExistence type="predicted"/>
<gene>
    <name evidence="3" type="ORF">ODY93_04080</name>
</gene>
<comment type="caution">
    <text evidence="3">The sequence shown here is derived from an EMBL/GenBank/DDBJ whole genome shotgun (WGS) entry which is preliminary data.</text>
</comment>
<keyword evidence="4" id="KW-1185">Reference proteome</keyword>
<evidence type="ECO:0000259" key="2">
    <source>
        <dbReference type="Pfam" id="PF09832"/>
    </source>
</evidence>
<reference evidence="3 4" key="1">
    <citation type="submission" date="2022-09" db="EMBL/GenBank/DDBJ databases">
        <title>The outer-membrane cytochrome OmcA is essential for infection of Shewanella oneidensis by a zebrafish-associated bacteriophage.</title>
        <authorList>
            <person name="Grenfell A.W."/>
            <person name="Intile P."/>
            <person name="Mcfarlane J."/>
            <person name="Leung D."/>
            <person name="Abdalla K."/>
            <person name="Wold M."/>
            <person name="Kees E."/>
            <person name="Gralnick J."/>
        </authorList>
    </citation>
    <scope>NUCLEOTIDE SEQUENCE [LARGE SCALE GENOMIC DNA]</scope>
    <source>
        <strain evidence="3 4">NF-5</strain>
    </source>
</reference>
<feature type="chain" id="PRO_5046941662" evidence="1">
    <location>
        <begin position="21"/>
        <end position="156"/>
    </location>
</feature>
<evidence type="ECO:0000256" key="1">
    <source>
        <dbReference type="SAM" id="SignalP"/>
    </source>
</evidence>
<accession>A0ABT6U8E3</accession>
<name>A0ABT6U8E3_9GAMM</name>
<feature type="signal peptide" evidence="1">
    <location>
        <begin position="1"/>
        <end position="20"/>
    </location>
</feature>
<dbReference type="RefSeq" id="WP_047535510.1">
    <property type="nucleotide sequence ID" value="NZ_JAIHOJ010000006.1"/>
</dbReference>
<dbReference type="InterPro" id="IPR018637">
    <property type="entry name" value="DUF2059"/>
</dbReference>
<dbReference type="EMBL" id="JAOTLW010000003">
    <property type="protein sequence ID" value="MDI5830735.1"/>
    <property type="molecule type" value="Genomic_DNA"/>
</dbReference>
<sequence>MKKFQLLPLMLFILSTPVVAQEALIDEMFRVMSIDKQMAGGFEAMLPIVDQIATNYKLDNKAKEELKGIYRAWFNEDVDRPRVINELKKQYSEAFTNEEIIKITQFYQTSTGKKLLEKTPQLMQTGAQIAMQEAQAKQSKLIERIRPFLAKHGIKE</sequence>
<dbReference type="Proteomes" id="UP001159075">
    <property type="component" value="Unassembled WGS sequence"/>
</dbReference>
<evidence type="ECO:0000313" key="3">
    <source>
        <dbReference type="EMBL" id="MDI5830735.1"/>
    </source>
</evidence>
<organism evidence="3 4">
    <name type="scientific">Shewanella xiamenensis</name>
    <dbReference type="NCBI Taxonomy" id="332186"/>
    <lineage>
        <taxon>Bacteria</taxon>
        <taxon>Pseudomonadati</taxon>
        <taxon>Pseudomonadota</taxon>
        <taxon>Gammaproteobacteria</taxon>
        <taxon>Alteromonadales</taxon>
        <taxon>Shewanellaceae</taxon>
        <taxon>Shewanella</taxon>
    </lineage>
</organism>
<feature type="domain" description="DUF2059" evidence="2">
    <location>
        <begin position="84"/>
        <end position="137"/>
    </location>
</feature>